<evidence type="ECO:0000313" key="3">
    <source>
        <dbReference type="Proteomes" id="UP001150830"/>
    </source>
</evidence>
<dbReference type="GO" id="GO:0043683">
    <property type="term" value="P:type IV pilus assembly"/>
    <property type="evidence" value="ECO:0007669"/>
    <property type="project" value="InterPro"/>
</dbReference>
<name>A0A9X3EJN9_9GAMM</name>
<dbReference type="Proteomes" id="UP001150830">
    <property type="component" value="Unassembled WGS sequence"/>
</dbReference>
<evidence type="ECO:0000256" key="1">
    <source>
        <dbReference type="SAM" id="Phobius"/>
    </source>
</evidence>
<feature type="transmembrane region" description="Helical" evidence="1">
    <location>
        <begin position="20"/>
        <end position="40"/>
    </location>
</feature>
<keyword evidence="1" id="KW-0472">Membrane</keyword>
<dbReference type="Pfam" id="PF07963">
    <property type="entry name" value="N_methyl"/>
    <property type="match status" value="1"/>
</dbReference>
<dbReference type="NCBIfam" id="TIGR02532">
    <property type="entry name" value="IV_pilin_GFxxxE"/>
    <property type="match status" value="1"/>
</dbReference>
<gene>
    <name evidence="2" type="ORF">OUO13_10080</name>
</gene>
<evidence type="ECO:0000313" key="2">
    <source>
        <dbReference type="EMBL" id="MCY0965536.1"/>
    </source>
</evidence>
<proteinExistence type="predicted"/>
<dbReference type="RefSeq" id="WP_283173750.1">
    <property type="nucleotide sequence ID" value="NZ_JAPNOA010000027.1"/>
</dbReference>
<accession>A0A9X3EJN9</accession>
<organism evidence="2 3">
    <name type="scientific">Parathalassolituus penaei</name>
    <dbReference type="NCBI Taxonomy" id="2997323"/>
    <lineage>
        <taxon>Bacteria</taxon>
        <taxon>Pseudomonadati</taxon>
        <taxon>Pseudomonadota</taxon>
        <taxon>Gammaproteobacteria</taxon>
        <taxon>Oceanospirillales</taxon>
        <taxon>Oceanospirillaceae</taxon>
        <taxon>Parathalassolituus</taxon>
    </lineage>
</organism>
<dbReference type="Pfam" id="PF16074">
    <property type="entry name" value="PilW"/>
    <property type="match status" value="1"/>
</dbReference>
<dbReference type="InterPro" id="IPR032092">
    <property type="entry name" value="PilW"/>
</dbReference>
<keyword evidence="3" id="KW-1185">Reference proteome</keyword>
<protein>
    <submittedName>
        <fullName evidence="2">PilW family protein</fullName>
    </submittedName>
</protein>
<keyword evidence="1" id="KW-0812">Transmembrane</keyword>
<dbReference type="InterPro" id="IPR012902">
    <property type="entry name" value="N_methyl_site"/>
</dbReference>
<comment type="caution">
    <text evidence="2">The sequence shown here is derived from an EMBL/GenBank/DDBJ whole genome shotgun (WGS) entry which is preliminary data.</text>
</comment>
<dbReference type="EMBL" id="JAPNOA010000027">
    <property type="protein sequence ID" value="MCY0965536.1"/>
    <property type="molecule type" value="Genomic_DNA"/>
</dbReference>
<dbReference type="AlphaFoldDB" id="A0A9X3EJN9"/>
<keyword evidence="1" id="KW-1133">Transmembrane helix</keyword>
<reference evidence="2" key="1">
    <citation type="submission" date="2022-11" db="EMBL/GenBank/DDBJ databases">
        <title>Parathalassolutuus dongxingensis gen. nov., sp. nov., a novel member of family Oceanospirillaceae isolated from a coastal shrimp pond in Guangxi, China.</title>
        <authorList>
            <person name="Chen H."/>
        </authorList>
    </citation>
    <scope>NUCLEOTIDE SEQUENCE</scope>
    <source>
        <strain evidence="2">G-43</strain>
    </source>
</reference>
<sequence>MTVFSDKWSARAKQSGFSMIELMISMVISLVLIAGVVSVFQSNKRTYITGDALAEIQENVRIAYDYIAREVRMAGSGYSCLANVTTVQNMLNSTDFDFNFAQPLEAYDNGNNLPAALSGVVKSGTDALVVRGTYGVGAKLETELDNPSASLKVTSIDPPPMGVDDIVVVTDCRTASIFQITNFSGNGNSGSDNVVHNTGTGTPGNQTKNFIYPFQAGATVIKTRTIAYYIGTNANGESALFQRATDQGSSDTIEVVEGIQDMQLTFGVDTNDDGLPEGYYTPTQITDGSIGAEWSDAISARINLLVRSIDDNVVDSISSYTFNGKTITPTDKRMYREVSFVVAIRGRLQ</sequence>